<comment type="caution">
    <text evidence="2">The sequence shown here is derived from an EMBL/GenBank/DDBJ whole genome shotgun (WGS) entry which is preliminary data.</text>
</comment>
<dbReference type="EMBL" id="JACHNH010000001">
    <property type="protein sequence ID" value="MBB4764965.1"/>
    <property type="molecule type" value="Genomic_DNA"/>
</dbReference>
<evidence type="ECO:0000313" key="2">
    <source>
        <dbReference type="EMBL" id="MBB4764965.1"/>
    </source>
</evidence>
<proteinExistence type="predicted"/>
<protein>
    <submittedName>
        <fullName evidence="2">Uncharacterized protein</fullName>
    </submittedName>
</protein>
<sequence length="81" mass="8441">MALDQAPADGLTIPASHPRALARLTRPSARTSVRSRASAQISARTDERTDVGSGRKRMWQAASGGQPKEQAVARSGTGSVA</sequence>
<dbReference type="Proteomes" id="UP000578112">
    <property type="component" value="Unassembled WGS sequence"/>
</dbReference>
<evidence type="ECO:0000256" key="1">
    <source>
        <dbReference type="SAM" id="MobiDB-lite"/>
    </source>
</evidence>
<keyword evidence="3" id="KW-1185">Reference proteome</keyword>
<organism evidence="2 3">
    <name type="scientific">Actinoplanes digitatis</name>
    <dbReference type="NCBI Taxonomy" id="1868"/>
    <lineage>
        <taxon>Bacteria</taxon>
        <taxon>Bacillati</taxon>
        <taxon>Actinomycetota</taxon>
        <taxon>Actinomycetes</taxon>
        <taxon>Micromonosporales</taxon>
        <taxon>Micromonosporaceae</taxon>
        <taxon>Actinoplanes</taxon>
    </lineage>
</organism>
<dbReference type="RefSeq" id="WP_184996094.1">
    <property type="nucleotide sequence ID" value="NZ_BOMK01000025.1"/>
</dbReference>
<feature type="compositionally biased region" description="Low complexity" evidence="1">
    <location>
        <begin position="26"/>
        <end position="39"/>
    </location>
</feature>
<reference evidence="2 3" key="1">
    <citation type="submission" date="2020-08" db="EMBL/GenBank/DDBJ databases">
        <title>Sequencing the genomes of 1000 actinobacteria strains.</title>
        <authorList>
            <person name="Klenk H.-P."/>
        </authorList>
    </citation>
    <scope>NUCLEOTIDE SEQUENCE [LARGE SCALE GENOMIC DNA]</scope>
    <source>
        <strain evidence="2 3">DSM 43149</strain>
    </source>
</reference>
<gene>
    <name evidence="2" type="ORF">BJ971_005521</name>
</gene>
<dbReference type="AlphaFoldDB" id="A0A7W7I227"/>
<evidence type="ECO:0000313" key="3">
    <source>
        <dbReference type="Proteomes" id="UP000578112"/>
    </source>
</evidence>
<accession>A0A7W7I227</accession>
<name>A0A7W7I227_9ACTN</name>
<feature type="region of interest" description="Disordered" evidence="1">
    <location>
        <begin position="1"/>
        <end position="81"/>
    </location>
</feature>